<dbReference type="Proteomes" id="UP001165101">
    <property type="component" value="Unassembled WGS sequence"/>
</dbReference>
<evidence type="ECO:0000313" key="1">
    <source>
        <dbReference type="EMBL" id="GME87421.1"/>
    </source>
</evidence>
<accession>A0ACB5TFD9</accession>
<name>A0ACB5TFD9_CANBO</name>
<proteinExistence type="predicted"/>
<gene>
    <name evidence="1" type="ORF">Cboi01_000035900</name>
</gene>
<comment type="caution">
    <text evidence="1">The sequence shown here is derived from an EMBL/GenBank/DDBJ whole genome shotgun (WGS) entry which is preliminary data.</text>
</comment>
<protein>
    <submittedName>
        <fullName evidence="1">Unnamed protein product</fullName>
    </submittedName>
</protein>
<sequence length="1972" mass="220080">MMSEGNSNQNIADSSDPNSNSNSNGKDEALATSSSSPDITGTNAAPNTHTNIFRDNYIGHINSTAASNNDLSSTFKIPKIPKLVNTPSQTNVNTSSDLTDNQRAKLQLKLNLQTLSSTPVLLSPKGSPSASPVTTGIFSGEQLRQIRSDLSRRNSLANELMLNNINNVSPGGVSESGSVYSMTPVDHLLTTQQQQQQQHQQLSTSSSNHLLSPEVASALKTPLGPSSPNSTLQWNINSNNNGNNNNAPLLSPRSHASSSITPTNAGGTVISPNIQSVEYFSHKVTTPSQSSSNNLHNSSQPLKTPDYTKPISNAASTNSMSNPIMNSNTSATTATTPTAAPATTSTSVLKTPTAQITNNASRITSPPLNSTQSTNNLQQSAQSKRSPVYSGVVPGVSASSSISSNSSNPNTTKLSSLDSRASTVSTSSEGISSLTPVSSTASVSSSHPLLKLQHSTHPSLTQRPSSRTVNGYAKLRSSNNIRSASNGSMNNDKDNADDSNDDKIKSTKSSSNSLKDNFEKLSINNPSKSFILKNNLNSNYNQQYLQQESVYLNGLTRFKNKYRNNDDYYNKSVNIDEEDLTDTATEDYDIANEMIIPEEMDDDMLRISKEETLIMERQKEVQALYAIGEKIGMKNDGLQKTEYSLDPNFLLDILENSDEINLRSLKSDNEQVFERLEWQSMLQSVLTGDVVTGEKTKLIKPLTEVEGENYLRASHIEDLWIGIRSRLYGRSEEDQKRLVLYHRGLVDETIDEIMNFKLEMPDDVIELSYAEQVKSASEKVDVLLDKWEKCQELWRTQKEMITDKPRCGTVNFNARISALTAWTSVAAAIERESDVLKKWVGNDKLDILGSPSNYTNNYTNNNVNKVNSKTPVDIKNEKTDNEDGSSNKVDNIASVIADPPPADVSTPIEESSKNNDTVSVENKKKNHKHSVSDDGDIEITRRKPEHFLKDDRSFVERILKEKDIEDLFQKRLFAGISHWTFKAKESFLVYHDNFEELGLPSYVDNLLVLVTFPTKLMKELIRIRLGYAKKLKNPTMMMIDQVLEDFKLYIKLSLEIRTSLIEYCTPRDAWISFPDYRDAAFDDALLDCVHHYLFYLNRKLLDSPKATKSFRTFKEPEELEKQWEFLQNVGFYIEGGSNEISQQFTTLTSKLVSRLNNYLVQQFQGPPYDGTPLDQSKLFRWYTSTMENFGQLRRKFYRFSLLLNQYFQNCLLFNLNGNKFKYFLEMLKESNHTLYHSQELSDEGIYIFVPEVLASRPSKVFRFLNGSNLCVDNSKIPRRHLEVMTNYNSFVETMNSGLVDLNNFNNYYNDNMNEIEMEANNRNNDNSNERLGELLEYVLVVYPSKAMVWDGKVVESDINSLPVGNIDKGKVLLISAGGAQNNVDMCGSWFKECVGDTIGSFVSKRCSLVQVQYELTNTQKIFFRISSAILEGATSIRNQCRSVPNCQELVNNCFIYIRDFGKDCVRNFDPYRRSIMILKLTQLAIEWLGFIVDDCVPTEPKTFRWCVAALEFAMDITRSFNILTLDSDSFYRLKDKVAGCMSLLISHFDIMGARTKELQKKRMETNRPKKDLYTLDDESIGSLRAHIMQQVTKLEEDRRILQVEQQAVGRVLDDTDTANQFLTYLASSFSSVSIRWQKGKFLGGGTFGSVYASLNLDTGGAMAVKEIRFQDSQSIKTVVPAIKGEMTVLEMLSHPNIVQFFGVEVHRDRVYIFMEYCSGGSLAGLLEYGRIEDETVIQLYTLQLLEGLAYLHQFGIVHRDIKPENILLDHMGVIKLVDFGSAKVIAMAGRTKDSTIHQGRKTQALTGTPMYMSPETIRGEPSAMHGAIDIWSLGCCVLETATGRRPWANLDNEYAVMYHIASGHLPQFPSSEQLSPLGLEFLAKCLVTDPNKRSTAVELLQDPWIQMIRNEAFSDPNNGSQVDLSMDNSATNTNASSSTLSSVGINSGASGTNGTPVAGSSTSTSSHTVGSS</sequence>
<dbReference type="EMBL" id="BSXV01000091">
    <property type="protein sequence ID" value="GME87421.1"/>
    <property type="molecule type" value="Genomic_DNA"/>
</dbReference>
<reference evidence="1" key="1">
    <citation type="submission" date="2023-04" db="EMBL/GenBank/DDBJ databases">
        <title>Candida boidinii NBRC 1967.</title>
        <authorList>
            <person name="Ichikawa N."/>
            <person name="Sato H."/>
            <person name="Tonouchi N."/>
        </authorList>
    </citation>
    <scope>NUCLEOTIDE SEQUENCE</scope>
    <source>
        <strain evidence="1">NBRC 1967</strain>
    </source>
</reference>
<evidence type="ECO:0000313" key="2">
    <source>
        <dbReference type="Proteomes" id="UP001165101"/>
    </source>
</evidence>
<organism evidence="1 2">
    <name type="scientific">Candida boidinii</name>
    <name type="common">Yeast</name>
    <dbReference type="NCBI Taxonomy" id="5477"/>
    <lineage>
        <taxon>Eukaryota</taxon>
        <taxon>Fungi</taxon>
        <taxon>Dikarya</taxon>
        <taxon>Ascomycota</taxon>
        <taxon>Saccharomycotina</taxon>
        <taxon>Pichiomycetes</taxon>
        <taxon>Pichiales</taxon>
        <taxon>Pichiaceae</taxon>
        <taxon>Ogataea</taxon>
        <taxon>Ogataea/Candida clade</taxon>
    </lineage>
</organism>
<keyword evidence="2" id="KW-1185">Reference proteome</keyword>